<dbReference type="InterPro" id="IPR037682">
    <property type="entry name" value="TonB_C"/>
</dbReference>
<accession>A0A6J4SZB4</accession>
<keyword evidence="3" id="KW-1133">Transmembrane helix</keyword>
<dbReference type="NCBIfam" id="TIGR01352">
    <property type="entry name" value="tonB_Cterm"/>
    <property type="match status" value="1"/>
</dbReference>
<gene>
    <name evidence="6" type="ORF">AVDCRST_MAG09-1475</name>
</gene>
<dbReference type="Gene3D" id="3.30.1150.10">
    <property type="match status" value="1"/>
</dbReference>
<evidence type="ECO:0000313" key="6">
    <source>
        <dbReference type="EMBL" id="CAA9509062.1"/>
    </source>
</evidence>
<organism evidence="6">
    <name type="scientific">uncultured Sphingomonas sp</name>
    <dbReference type="NCBI Taxonomy" id="158754"/>
    <lineage>
        <taxon>Bacteria</taxon>
        <taxon>Pseudomonadati</taxon>
        <taxon>Pseudomonadota</taxon>
        <taxon>Alphaproteobacteria</taxon>
        <taxon>Sphingomonadales</taxon>
        <taxon>Sphingomonadaceae</taxon>
        <taxon>Sphingomonas</taxon>
        <taxon>environmental samples</taxon>
    </lineage>
</organism>
<evidence type="ECO:0000256" key="2">
    <source>
        <dbReference type="ARBA" id="ARBA00022692"/>
    </source>
</evidence>
<dbReference type="PROSITE" id="PS52015">
    <property type="entry name" value="TONB_CTD"/>
    <property type="match status" value="1"/>
</dbReference>
<dbReference type="GO" id="GO:0055085">
    <property type="term" value="P:transmembrane transport"/>
    <property type="evidence" value="ECO:0007669"/>
    <property type="project" value="InterPro"/>
</dbReference>
<dbReference type="AlphaFoldDB" id="A0A6J4SZB4"/>
<evidence type="ECO:0000256" key="1">
    <source>
        <dbReference type="ARBA" id="ARBA00004167"/>
    </source>
</evidence>
<dbReference type="Pfam" id="PF03544">
    <property type="entry name" value="TonB_C"/>
    <property type="match status" value="1"/>
</dbReference>
<protein>
    <recommendedName>
        <fullName evidence="5">TonB C-terminal domain-containing protein</fullName>
    </recommendedName>
</protein>
<name>A0A6J4SZB4_9SPHN</name>
<sequence>MAIAATVPQPAAAAPREPTGKWMVDFGETQCIAQRSYGTPDKPLTLMPKAPETGGVLQLFVIRKGAVRSFAEQLDGRLRAGNAPAKQLTALAYTPPKQRFRVFLYNLPRADVAAWPTSTSLDVRAEASLREELALTGLHPLLKIMDECVADLRSHWNYTREGVPSNHRQSAMGDLTGLIRSEDYPAINIRNNQTGRVKVVLLVGADGKVADCSLTETSGVAALDAQTCVLIKDRAKLRPAIGADGRPARDVVVQAVHWLIR</sequence>
<dbReference type="InterPro" id="IPR006260">
    <property type="entry name" value="TonB/TolA_C"/>
</dbReference>
<evidence type="ECO:0000259" key="5">
    <source>
        <dbReference type="PROSITE" id="PS52015"/>
    </source>
</evidence>
<dbReference type="GO" id="GO:0016020">
    <property type="term" value="C:membrane"/>
    <property type="evidence" value="ECO:0007669"/>
    <property type="project" value="UniProtKB-SubCell"/>
</dbReference>
<proteinExistence type="predicted"/>
<comment type="subcellular location">
    <subcellularLocation>
        <location evidence="1">Membrane</location>
        <topology evidence="1">Single-pass membrane protein</topology>
    </subcellularLocation>
</comment>
<dbReference type="EMBL" id="CADCVZ010000030">
    <property type="protein sequence ID" value="CAA9509062.1"/>
    <property type="molecule type" value="Genomic_DNA"/>
</dbReference>
<evidence type="ECO:0000256" key="3">
    <source>
        <dbReference type="ARBA" id="ARBA00022989"/>
    </source>
</evidence>
<reference evidence="6" key="1">
    <citation type="submission" date="2020-02" db="EMBL/GenBank/DDBJ databases">
        <authorList>
            <person name="Meier V. D."/>
        </authorList>
    </citation>
    <scope>NUCLEOTIDE SEQUENCE</scope>
    <source>
        <strain evidence="6">AVDCRST_MAG09</strain>
    </source>
</reference>
<keyword evidence="4" id="KW-0472">Membrane</keyword>
<evidence type="ECO:0000256" key="4">
    <source>
        <dbReference type="ARBA" id="ARBA00023136"/>
    </source>
</evidence>
<dbReference type="SUPFAM" id="SSF74653">
    <property type="entry name" value="TolA/TonB C-terminal domain"/>
    <property type="match status" value="1"/>
</dbReference>
<keyword evidence="2" id="KW-0812">Transmembrane</keyword>
<dbReference type="RefSeq" id="WP_294173182.1">
    <property type="nucleotide sequence ID" value="NZ_CADCVZ010000030.1"/>
</dbReference>
<feature type="domain" description="TonB C-terminal" evidence="5">
    <location>
        <begin position="169"/>
        <end position="261"/>
    </location>
</feature>